<organism evidence="1 2">
    <name type="scientific">Chitinophaga caeni</name>
    <dbReference type="NCBI Taxonomy" id="2029983"/>
    <lineage>
        <taxon>Bacteria</taxon>
        <taxon>Pseudomonadati</taxon>
        <taxon>Bacteroidota</taxon>
        <taxon>Chitinophagia</taxon>
        <taxon>Chitinophagales</taxon>
        <taxon>Chitinophagaceae</taxon>
        <taxon>Chitinophaga</taxon>
    </lineage>
</organism>
<protein>
    <recommendedName>
        <fullName evidence="3">Carboxypeptidase-like regulatory domain-containing protein</fullName>
    </recommendedName>
</protein>
<dbReference type="Pfam" id="PF13715">
    <property type="entry name" value="CarbopepD_reg_2"/>
    <property type="match status" value="1"/>
</dbReference>
<dbReference type="AlphaFoldDB" id="A0A291QSM6"/>
<dbReference type="RefSeq" id="WP_098193331.1">
    <property type="nucleotide sequence ID" value="NZ_CP023777.1"/>
</dbReference>
<gene>
    <name evidence="1" type="ORF">COR50_06975</name>
</gene>
<reference evidence="1 2" key="1">
    <citation type="submission" date="2017-10" db="EMBL/GenBank/DDBJ databases">
        <title>Paenichitinophaga pekingensis gen. nov., sp. nov., isolated from activated sludge.</title>
        <authorList>
            <person name="Jin D."/>
            <person name="Kong X."/>
            <person name="Deng Y."/>
            <person name="Bai Z."/>
        </authorList>
    </citation>
    <scope>NUCLEOTIDE SEQUENCE [LARGE SCALE GENOMIC DNA]</scope>
    <source>
        <strain evidence="1 2">13</strain>
    </source>
</reference>
<proteinExistence type="predicted"/>
<evidence type="ECO:0008006" key="3">
    <source>
        <dbReference type="Google" id="ProtNLM"/>
    </source>
</evidence>
<evidence type="ECO:0000313" key="2">
    <source>
        <dbReference type="Proteomes" id="UP000220133"/>
    </source>
</evidence>
<dbReference type="SUPFAM" id="SSF49464">
    <property type="entry name" value="Carboxypeptidase regulatory domain-like"/>
    <property type="match status" value="1"/>
</dbReference>
<accession>A0A291QSM6</accession>
<name>A0A291QSM6_9BACT</name>
<dbReference type="KEGG" id="cbae:COR50_06975"/>
<dbReference type="EMBL" id="CP023777">
    <property type="protein sequence ID" value="ATL46945.1"/>
    <property type="molecule type" value="Genomic_DNA"/>
</dbReference>
<keyword evidence="2" id="KW-1185">Reference proteome</keyword>
<dbReference type="InterPro" id="IPR008969">
    <property type="entry name" value="CarboxyPept-like_regulatory"/>
</dbReference>
<sequence length="259" mass="29691">MMKQIYLFFPGLISILLFVGMQQSVAQTVRINGMISDADTHVGLPGVSIWNKTSGAGTVSNETGRYFVEARPGDTIEFSMISYVRTQIVIPSVSSIMNIDLQKQIIGLQGVNIRGRIYSLDSARTRAEYDRYFNYKRPGALDVLKTLPSNPITALTYLVPSKARKRKEMFRGQLEYWEKEKYIDYRYNPEVVQKMTKLEGAELDTFMMKYRPSYQFLQTASEYDFLLFIKQSYAKYLSEKKADAITDSLKLGDSSRQGY</sequence>
<evidence type="ECO:0000313" key="1">
    <source>
        <dbReference type="EMBL" id="ATL46945.1"/>
    </source>
</evidence>
<dbReference type="OrthoDB" id="714262at2"/>
<dbReference type="Proteomes" id="UP000220133">
    <property type="component" value="Chromosome"/>
</dbReference>